<dbReference type="EMBL" id="SRMA01024180">
    <property type="protein sequence ID" value="TRZ01009.1"/>
    <property type="molecule type" value="Genomic_DNA"/>
</dbReference>
<feature type="region of interest" description="Disordered" evidence="1">
    <location>
        <begin position="13"/>
        <end position="121"/>
    </location>
</feature>
<keyword evidence="3" id="KW-1185">Reference proteome</keyword>
<accession>A0A553RFP5</accession>
<sequence length="210" mass="23103">MLALRRAISFILRKTRRRNGRGSGESDPKDVRPARDTDDCVGNISEPGICTTPRCDKEVSRDPVCPSPDHEDSTELQISDSASDPSEEASVSPDVPVTDTSDRTSTEGIQHTSEAEVPEPSKGWVEFTLEEEINMIQTPQEENTAEILSVPVETVYTTAESCAVYKCNRVKGVVSCPNWRHAIGYWQLAVEYTRAAPELHGGAAELNEEL</sequence>
<feature type="compositionally biased region" description="Low complexity" evidence="1">
    <location>
        <begin position="79"/>
        <end position="93"/>
    </location>
</feature>
<dbReference type="AlphaFoldDB" id="A0A553RFP5"/>
<protein>
    <submittedName>
        <fullName evidence="2">Uncharacterized protein</fullName>
    </submittedName>
</protein>
<organism evidence="2 3">
    <name type="scientific">Danionella cerebrum</name>
    <dbReference type="NCBI Taxonomy" id="2873325"/>
    <lineage>
        <taxon>Eukaryota</taxon>
        <taxon>Metazoa</taxon>
        <taxon>Chordata</taxon>
        <taxon>Craniata</taxon>
        <taxon>Vertebrata</taxon>
        <taxon>Euteleostomi</taxon>
        <taxon>Actinopterygii</taxon>
        <taxon>Neopterygii</taxon>
        <taxon>Teleostei</taxon>
        <taxon>Ostariophysi</taxon>
        <taxon>Cypriniformes</taxon>
        <taxon>Danionidae</taxon>
        <taxon>Danioninae</taxon>
        <taxon>Danionella</taxon>
    </lineage>
</organism>
<comment type="caution">
    <text evidence="2">The sequence shown here is derived from an EMBL/GenBank/DDBJ whole genome shotgun (WGS) entry which is preliminary data.</text>
</comment>
<dbReference type="Proteomes" id="UP000316079">
    <property type="component" value="Unassembled WGS sequence"/>
</dbReference>
<feature type="compositionally biased region" description="Basic and acidic residues" evidence="1">
    <location>
        <begin position="24"/>
        <end position="38"/>
    </location>
</feature>
<name>A0A553RFP5_9TELE</name>
<evidence type="ECO:0000313" key="2">
    <source>
        <dbReference type="EMBL" id="TRZ01009.1"/>
    </source>
</evidence>
<evidence type="ECO:0000313" key="3">
    <source>
        <dbReference type="Proteomes" id="UP000316079"/>
    </source>
</evidence>
<proteinExistence type="predicted"/>
<gene>
    <name evidence="2" type="ORF">DNTS_003324</name>
</gene>
<reference evidence="2 3" key="1">
    <citation type="journal article" date="2019" name="Sci. Data">
        <title>Hybrid genome assembly and annotation of Danionella translucida.</title>
        <authorList>
            <person name="Kadobianskyi M."/>
            <person name="Schulze L."/>
            <person name="Schuelke M."/>
            <person name="Judkewitz B."/>
        </authorList>
    </citation>
    <scope>NUCLEOTIDE SEQUENCE [LARGE SCALE GENOMIC DNA]</scope>
    <source>
        <strain evidence="2 3">Bolton</strain>
    </source>
</reference>
<evidence type="ECO:0000256" key="1">
    <source>
        <dbReference type="SAM" id="MobiDB-lite"/>
    </source>
</evidence>